<evidence type="ECO:0000259" key="1">
    <source>
        <dbReference type="SMART" id="SM00235"/>
    </source>
</evidence>
<dbReference type="GO" id="GO:0004222">
    <property type="term" value="F:metalloendopeptidase activity"/>
    <property type="evidence" value="ECO:0007669"/>
    <property type="project" value="InterPro"/>
</dbReference>
<evidence type="ECO:0000313" key="2">
    <source>
        <dbReference type="EMBL" id="KAK3935546.1"/>
    </source>
</evidence>
<accession>A0AAN6MYZ9</accession>
<dbReference type="EMBL" id="MU853919">
    <property type="protein sequence ID" value="KAK3935546.1"/>
    <property type="molecule type" value="Genomic_DNA"/>
</dbReference>
<comment type="caution">
    <text evidence="2">The sequence shown here is derived from an EMBL/GenBank/DDBJ whole genome shotgun (WGS) entry which is preliminary data.</text>
</comment>
<dbReference type="InterPro" id="IPR024079">
    <property type="entry name" value="MetalloPept_cat_dom_sf"/>
</dbReference>
<evidence type="ECO:0000313" key="3">
    <source>
        <dbReference type="Proteomes" id="UP001303473"/>
    </source>
</evidence>
<sequence length="288" mass="30870">MIPNGPNRVGVLWTGNRIPFCIDTTLDINTRQTIEDALVSAWGLWVAEGVRGLVFEPGSQEECQAGESNTYLSVTISETSMATTLGMGGAGGRMMLVMDENFGLGDRVANFAHEIGHAWGLVHEHQRPDVWTADYGGTATSNTFTFNCQNLKDYQSTLSTNGYTPGSQPAIQMCLTLSAAGTAHFGGGLNYLPYEQGSVVTTSKFDEKSIMLYASNTGGIVDAGNRRDVYTFANGGQVGPNRVPSQVDVENLQTLYGIQTSSVGQCLAYMPCSPFQSLFSSLTGCIKP</sequence>
<dbReference type="AlphaFoldDB" id="A0AAN6MYZ9"/>
<dbReference type="GO" id="GO:0006508">
    <property type="term" value="P:proteolysis"/>
    <property type="evidence" value="ECO:0007669"/>
    <property type="project" value="InterPro"/>
</dbReference>
<protein>
    <recommendedName>
        <fullName evidence="1">Peptidase metallopeptidase domain-containing protein</fullName>
    </recommendedName>
</protein>
<dbReference type="InterPro" id="IPR006026">
    <property type="entry name" value="Peptidase_Metallo"/>
</dbReference>
<dbReference type="InterPro" id="IPR001506">
    <property type="entry name" value="Peptidase_M12A"/>
</dbReference>
<dbReference type="SMART" id="SM00235">
    <property type="entry name" value="ZnMc"/>
    <property type="match status" value="1"/>
</dbReference>
<dbReference type="Proteomes" id="UP001303473">
    <property type="component" value="Unassembled WGS sequence"/>
</dbReference>
<organism evidence="2 3">
    <name type="scientific">Diplogelasinospora grovesii</name>
    <dbReference type="NCBI Taxonomy" id="303347"/>
    <lineage>
        <taxon>Eukaryota</taxon>
        <taxon>Fungi</taxon>
        <taxon>Dikarya</taxon>
        <taxon>Ascomycota</taxon>
        <taxon>Pezizomycotina</taxon>
        <taxon>Sordariomycetes</taxon>
        <taxon>Sordariomycetidae</taxon>
        <taxon>Sordariales</taxon>
        <taxon>Diplogelasinosporaceae</taxon>
        <taxon>Diplogelasinospora</taxon>
    </lineage>
</organism>
<proteinExistence type="predicted"/>
<dbReference type="Gene3D" id="3.40.390.10">
    <property type="entry name" value="Collagenase (Catalytic Domain)"/>
    <property type="match status" value="1"/>
</dbReference>
<dbReference type="GO" id="GO:0008270">
    <property type="term" value="F:zinc ion binding"/>
    <property type="evidence" value="ECO:0007669"/>
    <property type="project" value="InterPro"/>
</dbReference>
<name>A0AAN6MYZ9_9PEZI</name>
<feature type="domain" description="Peptidase metallopeptidase" evidence="1">
    <location>
        <begin position="9"/>
        <end position="156"/>
    </location>
</feature>
<keyword evidence="3" id="KW-1185">Reference proteome</keyword>
<dbReference type="Pfam" id="PF01400">
    <property type="entry name" value="Astacin"/>
    <property type="match status" value="1"/>
</dbReference>
<reference evidence="3" key="1">
    <citation type="journal article" date="2023" name="Mol. Phylogenet. Evol.">
        <title>Genome-scale phylogeny and comparative genomics of the fungal order Sordariales.</title>
        <authorList>
            <person name="Hensen N."/>
            <person name="Bonometti L."/>
            <person name="Westerberg I."/>
            <person name="Brannstrom I.O."/>
            <person name="Guillou S."/>
            <person name="Cros-Aarteil S."/>
            <person name="Calhoun S."/>
            <person name="Haridas S."/>
            <person name="Kuo A."/>
            <person name="Mondo S."/>
            <person name="Pangilinan J."/>
            <person name="Riley R."/>
            <person name="LaButti K."/>
            <person name="Andreopoulos B."/>
            <person name="Lipzen A."/>
            <person name="Chen C."/>
            <person name="Yan M."/>
            <person name="Daum C."/>
            <person name="Ng V."/>
            <person name="Clum A."/>
            <person name="Steindorff A."/>
            <person name="Ohm R.A."/>
            <person name="Martin F."/>
            <person name="Silar P."/>
            <person name="Natvig D.O."/>
            <person name="Lalanne C."/>
            <person name="Gautier V."/>
            <person name="Ament-Velasquez S.L."/>
            <person name="Kruys A."/>
            <person name="Hutchinson M.I."/>
            <person name="Powell A.J."/>
            <person name="Barry K."/>
            <person name="Miller A.N."/>
            <person name="Grigoriev I.V."/>
            <person name="Debuchy R."/>
            <person name="Gladieux P."/>
            <person name="Hiltunen Thoren M."/>
            <person name="Johannesson H."/>
        </authorList>
    </citation>
    <scope>NUCLEOTIDE SEQUENCE [LARGE SCALE GENOMIC DNA]</scope>
    <source>
        <strain evidence="3">CBS 340.73</strain>
    </source>
</reference>
<dbReference type="SUPFAM" id="SSF55486">
    <property type="entry name" value="Metalloproteases ('zincins'), catalytic domain"/>
    <property type="match status" value="1"/>
</dbReference>
<gene>
    <name evidence="2" type="ORF">QBC46DRAFT_397358</name>
</gene>